<accession>B9TNE0</accession>
<evidence type="ECO:0000313" key="2">
    <source>
        <dbReference type="Proteomes" id="UP000008311"/>
    </source>
</evidence>
<reference evidence="2" key="1">
    <citation type="journal article" date="2010" name="Nat. Biotechnol.">
        <title>Draft genome sequence of the oilseed species Ricinus communis.</title>
        <authorList>
            <person name="Chan A.P."/>
            <person name="Crabtree J."/>
            <person name="Zhao Q."/>
            <person name="Lorenzi H."/>
            <person name="Orvis J."/>
            <person name="Puiu D."/>
            <person name="Melake-Berhan A."/>
            <person name="Jones K.M."/>
            <person name="Redman J."/>
            <person name="Chen G."/>
            <person name="Cahoon E.B."/>
            <person name="Gedil M."/>
            <person name="Stanke M."/>
            <person name="Haas B.J."/>
            <person name="Wortman J.R."/>
            <person name="Fraser-Liggett C.M."/>
            <person name="Ravel J."/>
            <person name="Rabinowicz P.D."/>
        </authorList>
    </citation>
    <scope>NUCLEOTIDE SEQUENCE [LARGE SCALE GENOMIC DNA]</scope>
    <source>
        <strain evidence="2">cv. Hale</strain>
    </source>
</reference>
<organism evidence="1 2">
    <name type="scientific">Ricinus communis</name>
    <name type="common">Castor bean</name>
    <dbReference type="NCBI Taxonomy" id="3988"/>
    <lineage>
        <taxon>Eukaryota</taxon>
        <taxon>Viridiplantae</taxon>
        <taxon>Streptophyta</taxon>
        <taxon>Embryophyta</taxon>
        <taxon>Tracheophyta</taxon>
        <taxon>Spermatophyta</taxon>
        <taxon>Magnoliopsida</taxon>
        <taxon>eudicotyledons</taxon>
        <taxon>Gunneridae</taxon>
        <taxon>Pentapetalae</taxon>
        <taxon>rosids</taxon>
        <taxon>fabids</taxon>
        <taxon>Malpighiales</taxon>
        <taxon>Euphorbiaceae</taxon>
        <taxon>Acalyphoideae</taxon>
        <taxon>Acalypheae</taxon>
        <taxon>Ricinus</taxon>
    </lineage>
</organism>
<evidence type="ECO:0000313" key="1">
    <source>
        <dbReference type="EMBL" id="EEF22623.1"/>
    </source>
</evidence>
<gene>
    <name evidence="1" type="ORF">RCOM_2064260</name>
</gene>
<dbReference type="AlphaFoldDB" id="B9TNE0"/>
<dbReference type="Proteomes" id="UP000008311">
    <property type="component" value="Unassembled WGS sequence"/>
</dbReference>
<protein>
    <submittedName>
        <fullName evidence="1">Uncharacterized protein</fullName>
    </submittedName>
</protein>
<keyword evidence="2" id="KW-1185">Reference proteome</keyword>
<proteinExistence type="predicted"/>
<name>B9TNE0_RICCO</name>
<dbReference type="InParanoid" id="B9TNE0"/>
<sequence length="62" mass="6896">MRAIRTRRACGPTSCCPRMARSCWATPSSSRRSAPTSTPRCRRPGCCARLMAMCGRSRSTWT</sequence>
<dbReference type="EMBL" id="EQ992251">
    <property type="protein sequence ID" value="EEF22623.1"/>
    <property type="molecule type" value="Genomic_DNA"/>
</dbReference>